<evidence type="ECO:0000313" key="2">
    <source>
        <dbReference type="EMBL" id="KAH7236450.1"/>
    </source>
</evidence>
<dbReference type="InterPro" id="IPR001810">
    <property type="entry name" value="F-box_dom"/>
</dbReference>
<dbReference type="SUPFAM" id="SSF81383">
    <property type="entry name" value="F-box domain"/>
    <property type="match status" value="1"/>
</dbReference>
<evidence type="ECO:0000259" key="1">
    <source>
        <dbReference type="PROSITE" id="PS50181"/>
    </source>
</evidence>
<reference evidence="2" key="1">
    <citation type="journal article" date="2021" name="Nat. Commun.">
        <title>Genetic determinants of endophytism in the Arabidopsis root mycobiome.</title>
        <authorList>
            <person name="Mesny F."/>
            <person name="Miyauchi S."/>
            <person name="Thiergart T."/>
            <person name="Pickel B."/>
            <person name="Atanasova L."/>
            <person name="Karlsson M."/>
            <person name="Huettel B."/>
            <person name="Barry K.W."/>
            <person name="Haridas S."/>
            <person name="Chen C."/>
            <person name="Bauer D."/>
            <person name="Andreopoulos W."/>
            <person name="Pangilinan J."/>
            <person name="LaButti K."/>
            <person name="Riley R."/>
            <person name="Lipzen A."/>
            <person name="Clum A."/>
            <person name="Drula E."/>
            <person name="Henrissat B."/>
            <person name="Kohler A."/>
            <person name="Grigoriev I.V."/>
            <person name="Martin F.M."/>
            <person name="Hacquard S."/>
        </authorList>
    </citation>
    <scope>NUCLEOTIDE SEQUENCE</scope>
    <source>
        <strain evidence="2">MPI-SDFR-AT-0068</strain>
    </source>
</reference>
<evidence type="ECO:0000313" key="3">
    <source>
        <dbReference type="Proteomes" id="UP000813427"/>
    </source>
</evidence>
<comment type="caution">
    <text evidence="2">The sequence shown here is derived from an EMBL/GenBank/DDBJ whole genome shotgun (WGS) entry which is preliminary data.</text>
</comment>
<dbReference type="Proteomes" id="UP000813427">
    <property type="component" value="Unassembled WGS sequence"/>
</dbReference>
<proteinExistence type="predicted"/>
<sequence>MNSHTDNDVLSKYACDVELNVGRMIQDVNAAKPSTLCRERPASSLGLLDTVPAELLLLILNLLDFQSLSRVSRVCFRGKIIVESLSSYRQVMRHAPKVLTALTKTNLISRYPASFILHTLQTRHCVSCLDFGAFLYLPSCERVCLECLYQNRGLWMITTATARKCFGLTQRQLQTIPIMRSIPGTYSVRTLEKTHRKIYQLVSMRHAKQLGLDVHGSLEKLTEFMPSMSGGRVRSKEFYEFKRYHEAPLEPPGHDMSKLPEKANIGNDHFAGMASLRVPYISGSGADWGYLCRGCQVTYRQFRDGSLPSAILSELCPPNIHPDRPLFASTTRFYSRDGLLDHIEDCYGIQHIRRNEKSLIVSHAKS</sequence>
<protein>
    <recommendedName>
        <fullName evidence="1">F-box domain-containing protein</fullName>
    </recommendedName>
</protein>
<dbReference type="PROSITE" id="PS50181">
    <property type="entry name" value="FBOX"/>
    <property type="match status" value="1"/>
</dbReference>
<gene>
    <name evidence="2" type="ORF">BKA59DRAFT_311088</name>
</gene>
<dbReference type="InterPro" id="IPR036047">
    <property type="entry name" value="F-box-like_dom_sf"/>
</dbReference>
<name>A0A8K0RSX2_9HYPO</name>
<keyword evidence="3" id="KW-1185">Reference proteome</keyword>
<accession>A0A8K0RSX2</accession>
<dbReference type="EMBL" id="JAGPXF010000007">
    <property type="protein sequence ID" value="KAH7236450.1"/>
    <property type="molecule type" value="Genomic_DNA"/>
</dbReference>
<feature type="domain" description="F-box" evidence="1">
    <location>
        <begin position="45"/>
        <end position="91"/>
    </location>
</feature>
<dbReference type="OrthoDB" id="2687876at2759"/>
<dbReference type="AlphaFoldDB" id="A0A8K0RSX2"/>
<organism evidence="2 3">
    <name type="scientific">Fusarium tricinctum</name>
    <dbReference type="NCBI Taxonomy" id="61284"/>
    <lineage>
        <taxon>Eukaryota</taxon>
        <taxon>Fungi</taxon>
        <taxon>Dikarya</taxon>
        <taxon>Ascomycota</taxon>
        <taxon>Pezizomycotina</taxon>
        <taxon>Sordariomycetes</taxon>
        <taxon>Hypocreomycetidae</taxon>
        <taxon>Hypocreales</taxon>
        <taxon>Nectriaceae</taxon>
        <taxon>Fusarium</taxon>
        <taxon>Fusarium tricinctum species complex</taxon>
    </lineage>
</organism>